<keyword evidence="9" id="KW-0949">S-adenosyl-L-methionine</keyword>
<keyword evidence="8 9" id="KW-0670">Pyruvate</keyword>
<organism evidence="10 11">
    <name type="scientific">Tectimicrobiota bacterium</name>
    <dbReference type="NCBI Taxonomy" id="2528274"/>
    <lineage>
        <taxon>Bacteria</taxon>
        <taxon>Pseudomonadati</taxon>
        <taxon>Nitrospinota/Tectimicrobiota group</taxon>
        <taxon>Candidatus Tectimicrobiota</taxon>
    </lineage>
</organism>
<feature type="active site" description="Schiff-base intermediate with substrate; via pyruvic acid" evidence="9">
    <location>
        <position position="63"/>
    </location>
</feature>
<dbReference type="EC" id="4.1.1.50" evidence="9"/>
<evidence type="ECO:0000256" key="5">
    <source>
        <dbReference type="ARBA" id="ARBA00023145"/>
    </source>
</evidence>
<comment type="catalytic activity">
    <reaction evidence="9">
        <text>S-adenosyl-L-methionine + H(+) = S-adenosyl 3-(methylsulfanyl)propylamine + CO2</text>
        <dbReference type="Rhea" id="RHEA:15981"/>
        <dbReference type="ChEBI" id="CHEBI:15378"/>
        <dbReference type="ChEBI" id="CHEBI:16526"/>
        <dbReference type="ChEBI" id="CHEBI:57443"/>
        <dbReference type="ChEBI" id="CHEBI:59789"/>
        <dbReference type="EC" id="4.1.1.50"/>
    </reaction>
</comment>
<dbReference type="AlphaFoldDB" id="A0A932ZTG1"/>
<reference evidence="10" key="1">
    <citation type="submission" date="2020-07" db="EMBL/GenBank/DDBJ databases">
        <title>Huge and variable diversity of episymbiotic CPR bacteria and DPANN archaea in groundwater ecosystems.</title>
        <authorList>
            <person name="He C.Y."/>
            <person name="Keren R."/>
            <person name="Whittaker M."/>
            <person name="Farag I.F."/>
            <person name="Doudna J."/>
            <person name="Cate J.H.D."/>
            <person name="Banfield J.F."/>
        </authorList>
    </citation>
    <scope>NUCLEOTIDE SEQUENCE</scope>
    <source>
        <strain evidence="10">NC_groundwater_1370_Ag_S-0.2um_69_93</strain>
    </source>
</reference>
<dbReference type="InterPro" id="IPR003826">
    <property type="entry name" value="AdoMetDC_fam_prok"/>
</dbReference>
<evidence type="ECO:0000313" key="10">
    <source>
        <dbReference type="EMBL" id="MBI4251164.1"/>
    </source>
</evidence>
<keyword evidence="6 9" id="KW-0456">Lyase</keyword>
<evidence type="ECO:0000256" key="1">
    <source>
        <dbReference type="ARBA" id="ARBA00022793"/>
    </source>
</evidence>
<dbReference type="EMBL" id="JACQRX010000078">
    <property type="protein sequence ID" value="MBI4251164.1"/>
    <property type="molecule type" value="Genomic_DNA"/>
</dbReference>
<keyword evidence="3 9" id="KW-0745">Spermidine biosynthesis</keyword>
<dbReference type="HAMAP" id="MF_00464">
    <property type="entry name" value="AdoMetDC_1"/>
    <property type="match status" value="1"/>
</dbReference>
<feature type="active site" description="Proton acceptor; for processing activity" evidence="9">
    <location>
        <position position="68"/>
    </location>
</feature>
<dbReference type="Gene3D" id="3.60.90.10">
    <property type="entry name" value="S-adenosylmethionine decarboxylase"/>
    <property type="match status" value="1"/>
</dbReference>
<proteinExistence type="inferred from homology"/>
<feature type="active site" description="Proton donor; for catalytic activity" evidence="9">
    <location>
        <position position="83"/>
    </location>
</feature>
<comment type="subunit">
    <text evidence="9">Heterotetramer of two alpha and two beta chains arranged as a dimer of alpha/beta heterodimers.</text>
</comment>
<dbReference type="PANTHER" id="PTHR33866:SF2">
    <property type="entry name" value="S-ADENOSYLMETHIONINE DECARBOXYLASE PROENZYME"/>
    <property type="match status" value="1"/>
</dbReference>
<gene>
    <name evidence="9" type="primary">speH</name>
    <name evidence="10" type="ORF">HY618_01790</name>
</gene>
<sequence length="142" mass="15634">MNSLGRHILAEFYDCDRDVLNDPDLIERYMREAAEVSGATIVQSVFHMFSPYGVSGVVVVAESHLAIHTWPEHGYAAVDYFSCGPVDCELAVRYLEEKFGAECVESREIERGVLASAVGGRSASLAAPARRMSPAQWREPAL</sequence>
<comment type="caution">
    <text evidence="10">The sequence shown here is derived from an EMBL/GenBank/DDBJ whole genome shotgun (WGS) entry which is preliminary data.</text>
</comment>
<keyword evidence="7 9" id="KW-0704">Schiff base</keyword>
<dbReference type="GO" id="GO:0008295">
    <property type="term" value="P:spermidine biosynthetic process"/>
    <property type="evidence" value="ECO:0007669"/>
    <property type="project" value="UniProtKB-UniRule"/>
</dbReference>
<feature type="chain" id="PRO_5038180706" description="S-adenosylmethionine decarboxylase alpha chain" evidence="9">
    <location>
        <begin position="63"/>
        <end position="142"/>
    </location>
</feature>
<evidence type="ECO:0000256" key="2">
    <source>
        <dbReference type="ARBA" id="ARBA00022813"/>
    </source>
</evidence>
<evidence type="ECO:0000256" key="6">
    <source>
        <dbReference type="ARBA" id="ARBA00023239"/>
    </source>
</evidence>
<name>A0A932ZTG1_UNCTE</name>
<evidence type="ECO:0000313" key="11">
    <source>
        <dbReference type="Proteomes" id="UP000752292"/>
    </source>
</evidence>
<dbReference type="PANTHER" id="PTHR33866">
    <property type="entry name" value="S-ADENOSYLMETHIONINE DECARBOXYLASE PROENZYME"/>
    <property type="match status" value="1"/>
</dbReference>
<dbReference type="NCBIfam" id="TIGR03330">
    <property type="entry name" value="SAM_DCase_Bsu"/>
    <property type="match status" value="1"/>
</dbReference>
<feature type="chain" id="PRO_5038180705" description="S-adenosylmethionine decarboxylase beta chain" evidence="9">
    <location>
        <begin position="1"/>
        <end position="62"/>
    </location>
</feature>
<comment type="pathway">
    <text evidence="9">Amine and polyamine biosynthesis; S-adenosylmethioninamine biosynthesis; S-adenosylmethioninamine from S-adenosyl-L-methionine: step 1/1.</text>
</comment>
<dbReference type="Pfam" id="PF02675">
    <property type="entry name" value="AdoMet_dc"/>
    <property type="match status" value="1"/>
</dbReference>
<dbReference type="SUPFAM" id="SSF56276">
    <property type="entry name" value="S-adenosylmethionine decarboxylase"/>
    <property type="match status" value="1"/>
</dbReference>
<accession>A0A932ZTG1</accession>
<evidence type="ECO:0000256" key="3">
    <source>
        <dbReference type="ARBA" id="ARBA00023066"/>
    </source>
</evidence>
<comment type="cofactor">
    <cofactor evidence="9">
        <name>pyruvate</name>
        <dbReference type="ChEBI" id="CHEBI:15361"/>
    </cofactor>
    <text evidence="9">Binds 1 pyruvoyl group covalently per subunit.</text>
</comment>
<comment type="function">
    <text evidence="9">Catalyzes the decarboxylation of S-adenosylmethionine to S-adenosylmethioninamine (dcAdoMet), the propylamine donor required for the synthesis of the polyamines spermine and spermidine from the diamine putrescine.</text>
</comment>
<dbReference type="Proteomes" id="UP000752292">
    <property type="component" value="Unassembled WGS sequence"/>
</dbReference>
<evidence type="ECO:0000256" key="8">
    <source>
        <dbReference type="ARBA" id="ARBA00023317"/>
    </source>
</evidence>
<keyword evidence="1 9" id="KW-0210">Decarboxylase</keyword>
<dbReference type="GO" id="GO:0005829">
    <property type="term" value="C:cytosol"/>
    <property type="evidence" value="ECO:0007669"/>
    <property type="project" value="TreeGrafter"/>
</dbReference>
<comment type="similarity">
    <text evidence="9">Belongs to the prokaryotic AdoMetDC family. Type 1 subfamily.</text>
</comment>
<evidence type="ECO:0000256" key="4">
    <source>
        <dbReference type="ARBA" id="ARBA00023115"/>
    </source>
</evidence>
<dbReference type="GO" id="GO:0004014">
    <property type="term" value="F:adenosylmethionine decarboxylase activity"/>
    <property type="evidence" value="ECO:0007669"/>
    <property type="project" value="UniProtKB-UniRule"/>
</dbReference>
<dbReference type="InterPro" id="IPR016067">
    <property type="entry name" value="S-AdoMet_deCO2ase_core"/>
</dbReference>
<keyword evidence="2 9" id="KW-0068">Autocatalytic cleavage</keyword>
<comment type="PTM">
    <text evidence="9">Is synthesized initially as an inactive proenzyme. Formation of the active enzyme involves a self-maturation process in which the active site pyruvoyl group is generated from an internal serine residue via an autocatalytic post-translational modification. Two non-identical subunits are generated from the proenzyme in this reaction, and the pyruvate is formed at the N-terminus of the alpha chain, which is derived from the carboxyl end of the proenzyme. The post-translation cleavage follows an unusual pathway, termed non-hydrolytic serinolysis, in which the side chain hydroxyl group of the serine supplies its oxygen atom to form the C-terminus of the beta chain, while the remainder of the serine residue undergoes an oxidative deamination to produce ammonia and the pyruvoyl group blocking the N-terminus of the alpha chain.</text>
</comment>
<evidence type="ECO:0000256" key="9">
    <source>
        <dbReference type="HAMAP-Rule" id="MF_00464"/>
    </source>
</evidence>
<evidence type="ECO:0000256" key="7">
    <source>
        <dbReference type="ARBA" id="ARBA00023270"/>
    </source>
</evidence>
<dbReference type="InterPro" id="IPR017716">
    <property type="entry name" value="S-AdoMet_deCOase_pro-enz"/>
</dbReference>
<protein>
    <recommendedName>
        <fullName evidence="9">S-adenosylmethionine decarboxylase proenzyme</fullName>
        <shortName evidence="9">AdoMetDC</shortName>
        <shortName evidence="9">SAMDC</shortName>
        <ecNumber evidence="9">4.1.1.50</ecNumber>
    </recommendedName>
    <component>
        <recommendedName>
            <fullName evidence="9">S-adenosylmethionine decarboxylase beta chain</fullName>
        </recommendedName>
    </component>
    <component>
        <recommendedName>
            <fullName evidence="9">S-adenosylmethionine decarboxylase alpha chain</fullName>
        </recommendedName>
    </component>
</protein>
<feature type="modified residue" description="Pyruvic acid (Ser); by autocatalysis" evidence="9">
    <location>
        <position position="63"/>
    </location>
</feature>
<keyword evidence="4 9" id="KW-0620">Polyamine biosynthesis</keyword>
<feature type="site" description="Cleavage (non-hydrolytic); by autolysis" evidence="9">
    <location>
        <begin position="62"/>
        <end position="63"/>
    </location>
</feature>
<keyword evidence="5 9" id="KW-0865">Zymogen</keyword>